<protein>
    <submittedName>
        <fullName evidence="2">DUF3644 domain-containing protein</fullName>
    </submittedName>
</protein>
<dbReference type="AlphaFoldDB" id="A0A9J6PYN2"/>
<evidence type="ECO:0000313" key="2">
    <source>
        <dbReference type="EMBL" id="MCU6665415.1"/>
    </source>
</evidence>
<name>A0A9J6PYN2_9ENTR</name>
<comment type="caution">
    <text evidence="2">The sequence shown here is derived from an EMBL/GenBank/DDBJ whole genome shotgun (WGS) entry which is preliminary data.</text>
</comment>
<gene>
    <name evidence="2" type="ORF">M8014_13805</name>
</gene>
<dbReference type="RefSeq" id="WP_271282992.1">
    <property type="nucleotide sequence ID" value="NZ_JAMGZK010000050.1"/>
</dbReference>
<organism evidence="2 3">
    <name type="scientific">Silvania hatchlandensis</name>
    <dbReference type="NCBI Taxonomy" id="2926469"/>
    <lineage>
        <taxon>Bacteria</taxon>
        <taxon>Pseudomonadati</taxon>
        <taxon>Pseudomonadota</taxon>
        <taxon>Gammaproteobacteria</taxon>
        <taxon>Enterobacterales</taxon>
        <taxon>Enterobacteriaceae</taxon>
        <taxon>Silvania</taxon>
    </lineage>
</organism>
<dbReference type="InterPro" id="IPR022104">
    <property type="entry name" value="DUF3644"/>
</dbReference>
<evidence type="ECO:0000259" key="1">
    <source>
        <dbReference type="Pfam" id="PF12358"/>
    </source>
</evidence>
<sequence>MTRTANQRKLLDALRKHDNNKTIFTALDLANETGYSENSIRKYINEKLNGQYVHSVDGKIWRCEGIHKLSNDDFILLMSQSLKAKILTPDMKIYKSLLRRSLDAFILSLEVYNRPSLGNRVEAFCILSVNAWELLLKAEMIKSVGIDSVFKKNGYSICISEAINRRLQQNDPVKKNLDTLIELRDGAIHLLLPELQPELSRLFQANVLNYQQRYLNETGASPLAGQSVGMLSLVVDGPRSDIATIKENYGEMTAHIAKEFLARFHSTDKEQNSNSFSIAVDYRLILTKNEKESDLSLGMGNSGSNAIIIRETRDPDITHPYYQGSAIKRVNELQSDVRITTYSFSAIIKKHNVQKTKSSDMYYTIDNRHRYSEKFIQWVIKNLAQPNWLNESISYYKKVREKK</sequence>
<reference evidence="2" key="1">
    <citation type="submission" date="2022-05" db="EMBL/GenBank/DDBJ databases">
        <title>Description of a novel species of Leclercia; Leclercia tamurae and the Proposal for a Novel Genus Silvania gen. nov. Containing Two Novel Species Silvania hatchlandensis sp. nov. and Silvania confinis sp. nov. Isolated from the Rhizosphere of Oak.</title>
        <authorList>
            <person name="Maddock D.W."/>
            <person name="Brady C.L."/>
            <person name="Denman S."/>
            <person name="Arnold D."/>
        </authorList>
    </citation>
    <scope>NUCLEOTIDE SEQUENCE</scope>
    <source>
        <strain evidence="2">H19S6</strain>
    </source>
</reference>
<accession>A0A9J6PYN2</accession>
<evidence type="ECO:0000313" key="3">
    <source>
        <dbReference type="Proteomes" id="UP001063816"/>
    </source>
</evidence>
<dbReference type="Pfam" id="PF12358">
    <property type="entry name" value="DUF3644"/>
    <property type="match status" value="1"/>
</dbReference>
<dbReference type="Proteomes" id="UP001063816">
    <property type="component" value="Unassembled WGS sequence"/>
</dbReference>
<keyword evidence="3" id="KW-1185">Reference proteome</keyword>
<feature type="domain" description="DUF3644" evidence="1">
    <location>
        <begin position="97"/>
        <end position="265"/>
    </location>
</feature>
<proteinExistence type="predicted"/>
<dbReference type="EMBL" id="JAMGZK010000050">
    <property type="protein sequence ID" value="MCU6665415.1"/>
    <property type="molecule type" value="Genomic_DNA"/>
</dbReference>